<comment type="caution">
    <text evidence="6">The sequence shown here is derived from an EMBL/GenBank/DDBJ whole genome shotgun (WGS) entry which is preliminary data.</text>
</comment>
<feature type="active site" evidence="2 3">
    <location>
        <position position="184"/>
    </location>
</feature>
<feature type="domain" description="Alpha/beta hydrolase fold-3" evidence="5">
    <location>
        <begin position="314"/>
        <end position="375"/>
    </location>
</feature>
<dbReference type="InterPro" id="IPR013094">
    <property type="entry name" value="AB_hydrolase_3"/>
</dbReference>
<proteinExistence type="inferred from homology"/>
<feature type="chain" id="PRO_5044878350" description="Alpha/beta hydrolase fold-3 domain-containing protein" evidence="4">
    <location>
        <begin position="17"/>
        <end position="399"/>
    </location>
</feature>
<keyword evidence="4" id="KW-0732">Signal</keyword>
<feature type="domain" description="Alpha/beta hydrolase fold-3" evidence="5">
    <location>
        <begin position="106"/>
        <end position="255"/>
    </location>
</feature>
<dbReference type="Pfam" id="PF07859">
    <property type="entry name" value="Abhydrolase_3"/>
    <property type="match status" value="2"/>
</dbReference>
<dbReference type="Gene3D" id="3.40.50.1820">
    <property type="entry name" value="alpha/beta hydrolase"/>
    <property type="match status" value="1"/>
</dbReference>
<sequence length="399" mass="44227">MMKYIVMMSIFLVVFAYFVYKPFPKGAAEPWKQSMVATGYEIVELLGFVSETLGLTSHINVTRWITTMSGLVFTARNTVLVSEELIDGVKVRISRPKNVHHTLPGLMYFHGGGFVICDPGCMASVTDLLSEELKAVVISVDYRLAPEHPYPAAFDDCLAATRHVIQHADRLGIDKYRIGLAGDSAGGGLTLSVALKLSSNLDPQLAPIKVIGPIYPGLQAFDFRLPSYIQFKDGPSLLSLRRMAMFYLNYMKANTTYLTAFLSNTHVSKSLRQSVYASRVSPKLLPPRLQTYSEAPEQQDGDEDVSNEIQSILLDPFFAPLMSDDATLKMLPPTCVLIAELDILRDDGFLLAERLKGLGVQVQLLYYEGYEHAFLSFVDIYSGAANAVHDLAKCLSQYL</sequence>
<dbReference type="Proteomes" id="UP001634394">
    <property type="component" value="Unassembled WGS sequence"/>
</dbReference>
<evidence type="ECO:0000256" key="3">
    <source>
        <dbReference type="PROSITE-ProRule" id="PRU10038"/>
    </source>
</evidence>
<dbReference type="GO" id="GO:0016020">
    <property type="term" value="C:membrane"/>
    <property type="evidence" value="ECO:0007669"/>
    <property type="project" value="UniProtKB-ARBA"/>
</dbReference>
<dbReference type="PANTHER" id="PTHR23025:SF4">
    <property type="entry name" value="ALPHA_BETA HYDROLASE FOLD-3 DOMAIN-CONTAINING PROTEIN"/>
    <property type="match status" value="1"/>
</dbReference>
<dbReference type="InterPro" id="IPR029058">
    <property type="entry name" value="AB_hydrolase_fold"/>
</dbReference>
<feature type="signal peptide" evidence="4">
    <location>
        <begin position="1"/>
        <end position="16"/>
    </location>
</feature>
<name>A0ABD3UCY8_SINWO</name>
<evidence type="ECO:0000256" key="2">
    <source>
        <dbReference type="PIRSR" id="PIRSR037251-1"/>
    </source>
</evidence>
<dbReference type="PIRSF" id="PIRSF037251">
    <property type="entry name" value="Arylacetamide_deacetylase"/>
    <property type="match status" value="1"/>
</dbReference>
<accession>A0ABD3UCY8</accession>
<reference evidence="6 7" key="1">
    <citation type="submission" date="2024-11" db="EMBL/GenBank/DDBJ databases">
        <title>Chromosome-level genome assembly of the freshwater bivalve Anodonta woodiana.</title>
        <authorList>
            <person name="Chen X."/>
        </authorList>
    </citation>
    <scope>NUCLEOTIDE SEQUENCE [LARGE SCALE GENOMIC DNA]</scope>
    <source>
        <strain evidence="6">MN2024</strain>
        <tissue evidence="6">Gills</tissue>
    </source>
</reference>
<dbReference type="InterPro" id="IPR017157">
    <property type="entry name" value="Arylacetamide_deacetylase"/>
</dbReference>
<dbReference type="PROSITE" id="PS01174">
    <property type="entry name" value="LIPASE_GDXG_SER"/>
    <property type="match status" value="1"/>
</dbReference>
<protein>
    <recommendedName>
        <fullName evidence="5">Alpha/beta hydrolase fold-3 domain-containing protein</fullName>
    </recommendedName>
</protein>
<organism evidence="6 7">
    <name type="scientific">Sinanodonta woodiana</name>
    <name type="common">Chinese pond mussel</name>
    <name type="synonym">Anodonta woodiana</name>
    <dbReference type="NCBI Taxonomy" id="1069815"/>
    <lineage>
        <taxon>Eukaryota</taxon>
        <taxon>Metazoa</taxon>
        <taxon>Spiralia</taxon>
        <taxon>Lophotrochozoa</taxon>
        <taxon>Mollusca</taxon>
        <taxon>Bivalvia</taxon>
        <taxon>Autobranchia</taxon>
        <taxon>Heteroconchia</taxon>
        <taxon>Palaeoheterodonta</taxon>
        <taxon>Unionida</taxon>
        <taxon>Unionoidea</taxon>
        <taxon>Unionidae</taxon>
        <taxon>Unioninae</taxon>
        <taxon>Sinanodonta</taxon>
    </lineage>
</organism>
<dbReference type="InterPro" id="IPR033140">
    <property type="entry name" value="Lipase_GDXG_put_SER_AS"/>
</dbReference>
<comment type="similarity">
    <text evidence="1">Belongs to the 'GDXG' lipolytic enzyme family.</text>
</comment>
<feature type="active site" evidence="2">
    <location>
        <position position="342"/>
    </location>
</feature>
<evidence type="ECO:0000313" key="6">
    <source>
        <dbReference type="EMBL" id="KAL3847352.1"/>
    </source>
</evidence>
<gene>
    <name evidence="6" type="ORF">ACJMK2_018267</name>
</gene>
<dbReference type="AlphaFoldDB" id="A0ABD3UCY8"/>
<evidence type="ECO:0000313" key="7">
    <source>
        <dbReference type="Proteomes" id="UP001634394"/>
    </source>
</evidence>
<dbReference type="SUPFAM" id="SSF53474">
    <property type="entry name" value="alpha/beta-Hydrolases"/>
    <property type="match status" value="1"/>
</dbReference>
<evidence type="ECO:0000256" key="4">
    <source>
        <dbReference type="SAM" id="SignalP"/>
    </source>
</evidence>
<dbReference type="PANTHER" id="PTHR23025">
    <property type="entry name" value="TRIACYLGLYCEROL LIPASE"/>
    <property type="match status" value="1"/>
</dbReference>
<evidence type="ECO:0000256" key="1">
    <source>
        <dbReference type="ARBA" id="ARBA00010515"/>
    </source>
</evidence>
<feature type="active site" evidence="2">
    <location>
        <position position="372"/>
    </location>
</feature>
<evidence type="ECO:0000259" key="5">
    <source>
        <dbReference type="Pfam" id="PF07859"/>
    </source>
</evidence>
<dbReference type="EMBL" id="JBJQND010000016">
    <property type="protein sequence ID" value="KAL3847352.1"/>
    <property type="molecule type" value="Genomic_DNA"/>
</dbReference>
<keyword evidence="7" id="KW-1185">Reference proteome</keyword>